<dbReference type="OrthoDB" id="335399at2"/>
<evidence type="ECO:0000313" key="3">
    <source>
        <dbReference type="Proteomes" id="UP000297891"/>
    </source>
</evidence>
<feature type="domain" description="Phospholipid/glycerol acyltransferase" evidence="1">
    <location>
        <begin position="54"/>
        <end position="185"/>
    </location>
</feature>
<protein>
    <submittedName>
        <fullName evidence="2">1-acyl-sn-glycerol-3-phosphate acyltransferase</fullName>
    </submittedName>
</protein>
<dbReference type="AlphaFoldDB" id="A0A2M9XZA2"/>
<dbReference type="EMBL" id="RQFP01000001">
    <property type="protein sequence ID" value="TGK95493.1"/>
    <property type="molecule type" value="Genomic_DNA"/>
</dbReference>
<dbReference type="Proteomes" id="UP000297891">
    <property type="component" value="Unassembled WGS sequence"/>
</dbReference>
<dbReference type="InterPro" id="IPR002123">
    <property type="entry name" value="Plipid/glycerol_acylTrfase"/>
</dbReference>
<reference evidence="2" key="1">
    <citation type="journal article" date="2019" name="PLoS Negl. Trop. Dis.">
        <title>Revisiting the worldwide diversity of Leptospira species in the environment.</title>
        <authorList>
            <person name="Vincent A.T."/>
            <person name="Schiettekatte O."/>
            <person name="Bourhy P."/>
            <person name="Veyrier F.J."/>
            <person name="Picardeau M."/>
        </authorList>
    </citation>
    <scope>NUCLEOTIDE SEQUENCE [LARGE SCALE GENOMIC DNA]</scope>
    <source>
        <strain evidence="2">201800277</strain>
    </source>
</reference>
<proteinExistence type="predicted"/>
<dbReference type="Pfam" id="PF01553">
    <property type="entry name" value="Acyltransferase"/>
    <property type="match status" value="1"/>
</dbReference>
<evidence type="ECO:0000313" key="2">
    <source>
        <dbReference type="EMBL" id="TGK95493.1"/>
    </source>
</evidence>
<keyword evidence="2" id="KW-0012">Acyltransferase</keyword>
<sequence>MSIKSFIPAKLNLPALWFTDLTLPVLNKMAHNLESIEISVPDQKTLKSFQKERLLYISNHPTTQEPGVAYHAANLMGSRFHYMAAREVFEWGFGFVGDFIQSIGAYSVLAGAPDRESLRASREIIASPHGKLALFPEGEPTSGMNDTLLPFQSGVAQLGFWGLEDALKKDPEAKVWILPTFVKYRMTGSIDSMQKDIDQTITKMEQKLGISKTGKDIVHRFLSVGKRMIEREEKEYGVPVEENRADDFDYRLGRMRHAMLDNIARKANIPKWDADTNAIEKLRRILSVLEMVSVGMPDPNGELPSLEMATWAKTAATKAYDFITIQTAYIKELPSAERLYEFLYRYENELFGEFKPRPHKAVVRFGTPFTINEYFSSYKEEKKKTLDIVTERLRKELETMLVEEKSKSNPLFPSQYIF</sequence>
<accession>A0A2M9XZA2</accession>
<dbReference type="SMART" id="SM00563">
    <property type="entry name" value="PlsC"/>
    <property type="match status" value="1"/>
</dbReference>
<evidence type="ECO:0000259" key="1">
    <source>
        <dbReference type="SMART" id="SM00563"/>
    </source>
</evidence>
<keyword evidence="2" id="KW-0808">Transferase</keyword>
<dbReference type="SUPFAM" id="SSF69593">
    <property type="entry name" value="Glycerol-3-phosphate (1)-acyltransferase"/>
    <property type="match status" value="1"/>
</dbReference>
<organism evidence="2 3">
    <name type="scientific">Leptospira brenneri</name>
    <dbReference type="NCBI Taxonomy" id="2023182"/>
    <lineage>
        <taxon>Bacteria</taxon>
        <taxon>Pseudomonadati</taxon>
        <taxon>Spirochaetota</taxon>
        <taxon>Spirochaetia</taxon>
        <taxon>Leptospirales</taxon>
        <taxon>Leptospiraceae</taxon>
        <taxon>Leptospira</taxon>
    </lineage>
</organism>
<keyword evidence="3" id="KW-1185">Reference proteome</keyword>
<comment type="caution">
    <text evidence="2">The sequence shown here is derived from an EMBL/GenBank/DDBJ whole genome shotgun (WGS) entry which is preliminary data.</text>
</comment>
<name>A0A2M9XZA2_9LEPT</name>
<gene>
    <name evidence="2" type="ORF">EHQ30_02315</name>
</gene>
<dbReference type="GO" id="GO:0016746">
    <property type="term" value="F:acyltransferase activity"/>
    <property type="evidence" value="ECO:0007669"/>
    <property type="project" value="UniProtKB-KW"/>
</dbReference>